<protein>
    <submittedName>
        <fullName evidence="2">Uncharacterized protein</fullName>
    </submittedName>
</protein>
<dbReference type="AlphaFoldDB" id="A0A9E4KEK7"/>
<evidence type="ECO:0000256" key="1">
    <source>
        <dbReference type="SAM" id="MobiDB-lite"/>
    </source>
</evidence>
<feature type="compositionally biased region" description="Low complexity" evidence="1">
    <location>
        <begin position="171"/>
        <end position="190"/>
    </location>
</feature>
<comment type="caution">
    <text evidence="2">The sequence shown here is derived from an EMBL/GenBank/DDBJ whole genome shotgun (WGS) entry which is preliminary data.</text>
</comment>
<proteinExistence type="predicted"/>
<gene>
    <name evidence="2" type="ORF">JAZ07_13515</name>
</gene>
<organism evidence="2 3">
    <name type="scientific">Candidatus Thiodiazotropha taylori</name>
    <dbReference type="NCBI Taxonomy" id="2792791"/>
    <lineage>
        <taxon>Bacteria</taxon>
        <taxon>Pseudomonadati</taxon>
        <taxon>Pseudomonadota</taxon>
        <taxon>Gammaproteobacteria</taxon>
        <taxon>Chromatiales</taxon>
        <taxon>Sedimenticolaceae</taxon>
        <taxon>Candidatus Thiodiazotropha</taxon>
    </lineage>
</organism>
<name>A0A9E4KEK7_9GAMM</name>
<sequence>MTTWNDFNSAEDQNNFDVIPKGTLVKVRMTIRPGGYDDASQGWTGGYATQSMTTGSVYLNCEFVVLDGPYAKRKMWSLIGLHSPKGPEWANMGRAFVKGILNSSRGLHPQDNSPQAQQARRIQGFADLDGIEFVAKVELDKDQNGDDKNVIKTAITPDHKDYAAVSGNTVQAAASTQPASSPQASASAPTGRPSWAQ</sequence>
<reference evidence="2" key="1">
    <citation type="journal article" date="2021" name="Proc. Natl. Acad. Sci. U.S.A.">
        <title>Global biogeography of chemosynthetic symbionts reveals both localized and globally distributed symbiont groups. .</title>
        <authorList>
            <person name="Osvatic J.T."/>
            <person name="Wilkins L.G.E."/>
            <person name="Leibrecht L."/>
            <person name="Leray M."/>
            <person name="Zauner S."/>
            <person name="Polzin J."/>
            <person name="Camacho Y."/>
            <person name="Gros O."/>
            <person name="van Gils J.A."/>
            <person name="Eisen J.A."/>
            <person name="Petersen J.M."/>
            <person name="Yuen B."/>
        </authorList>
    </citation>
    <scope>NUCLEOTIDE SEQUENCE</scope>
    <source>
        <strain evidence="2">MAGclacostrist064TRANS</strain>
    </source>
</reference>
<feature type="region of interest" description="Disordered" evidence="1">
    <location>
        <begin position="168"/>
        <end position="197"/>
    </location>
</feature>
<evidence type="ECO:0000313" key="2">
    <source>
        <dbReference type="EMBL" id="MCG7947357.1"/>
    </source>
</evidence>
<accession>A0A9E4KEK7</accession>
<dbReference type="Proteomes" id="UP000886667">
    <property type="component" value="Unassembled WGS sequence"/>
</dbReference>
<dbReference type="EMBL" id="JAEPCM010000466">
    <property type="protein sequence ID" value="MCG7947357.1"/>
    <property type="molecule type" value="Genomic_DNA"/>
</dbReference>
<evidence type="ECO:0000313" key="3">
    <source>
        <dbReference type="Proteomes" id="UP000886667"/>
    </source>
</evidence>